<reference evidence="12 13" key="1">
    <citation type="journal article" date="2011" name="J. Bacteriol.">
        <title>Complete genome and proteome of Acholeplasma laidlawii.</title>
        <authorList>
            <person name="Lazarev V.N."/>
            <person name="Levitskii S.A."/>
            <person name="Basovskii Y.I."/>
            <person name="Chukin M.M."/>
            <person name="Akopian T.A."/>
            <person name="Vereshchagin V.V."/>
            <person name="Kostrjukova E.S."/>
            <person name="Kovaleva G.Y."/>
            <person name="Kazanov M.D."/>
            <person name="Malko D.B."/>
            <person name="Vitreschak A.G."/>
            <person name="Sernova N.V."/>
            <person name="Gelfand M.S."/>
            <person name="Demina I.A."/>
            <person name="Serebryakova M.V."/>
            <person name="Galyamina M.A."/>
            <person name="Vtyurin N.N."/>
            <person name="Rogov S.I."/>
            <person name="Alexeev D.G."/>
            <person name="Ladygina V.G."/>
            <person name="Govorun V.M."/>
        </authorList>
    </citation>
    <scope>NUCLEOTIDE SEQUENCE [LARGE SCALE GENOMIC DNA]</scope>
    <source>
        <strain evidence="12 13">PG-8A</strain>
    </source>
</reference>
<dbReference type="InterPro" id="IPR017871">
    <property type="entry name" value="ABC_transporter-like_CS"/>
</dbReference>
<dbReference type="GO" id="GO:0016887">
    <property type="term" value="F:ATP hydrolysis activity"/>
    <property type="evidence" value="ECO:0007669"/>
    <property type="project" value="InterPro"/>
</dbReference>
<feature type="domain" description="ABC transmembrane type-1" evidence="11">
    <location>
        <begin position="31"/>
        <end position="318"/>
    </location>
</feature>
<keyword evidence="7 9" id="KW-1133">Transmembrane helix</keyword>
<dbReference type="Pfam" id="PF00005">
    <property type="entry name" value="ABC_tran"/>
    <property type="match status" value="1"/>
</dbReference>
<keyword evidence="8 9" id="KW-0472">Membrane</keyword>
<feature type="transmembrane region" description="Helical" evidence="9">
    <location>
        <begin position="258"/>
        <end position="277"/>
    </location>
</feature>
<feature type="transmembrane region" description="Helical" evidence="9">
    <location>
        <begin position="154"/>
        <end position="171"/>
    </location>
</feature>
<evidence type="ECO:0000256" key="3">
    <source>
        <dbReference type="ARBA" id="ARBA00022448"/>
    </source>
</evidence>
<keyword evidence="6 12" id="KW-0067">ATP-binding</keyword>
<evidence type="ECO:0000256" key="5">
    <source>
        <dbReference type="ARBA" id="ARBA00022741"/>
    </source>
</evidence>
<accession>A9NFA9</accession>
<name>A9NFA9_ACHLI</name>
<feature type="transmembrane region" description="Helical" evidence="9">
    <location>
        <begin position="71"/>
        <end position="94"/>
    </location>
</feature>
<comment type="similarity">
    <text evidence="2">Belongs to the ABC transporter superfamily.</text>
</comment>
<evidence type="ECO:0000259" key="10">
    <source>
        <dbReference type="PROSITE" id="PS50893"/>
    </source>
</evidence>
<dbReference type="SMART" id="SM00382">
    <property type="entry name" value="AAA"/>
    <property type="match status" value="1"/>
</dbReference>
<organism evidence="12 13">
    <name type="scientific">Acholeplasma laidlawii (strain PG-8A)</name>
    <dbReference type="NCBI Taxonomy" id="441768"/>
    <lineage>
        <taxon>Bacteria</taxon>
        <taxon>Bacillati</taxon>
        <taxon>Mycoplasmatota</taxon>
        <taxon>Mollicutes</taxon>
        <taxon>Acholeplasmatales</taxon>
        <taxon>Acholeplasmataceae</taxon>
        <taxon>Acholeplasma</taxon>
    </lineage>
</organism>
<dbReference type="GeneID" id="41338601"/>
<keyword evidence="5" id="KW-0547">Nucleotide-binding</keyword>
<dbReference type="InterPro" id="IPR027417">
    <property type="entry name" value="P-loop_NTPase"/>
</dbReference>
<feature type="transmembrane region" description="Helical" evidence="9">
    <location>
        <begin position="177"/>
        <end position="194"/>
    </location>
</feature>
<feature type="domain" description="ABC transporter" evidence="10">
    <location>
        <begin position="378"/>
        <end position="612"/>
    </location>
</feature>
<keyword evidence="3" id="KW-0813">Transport</keyword>
<dbReference type="eggNOG" id="COG1132">
    <property type="taxonomic scope" value="Bacteria"/>
</dbReference>
<dbReference type="OrthoDB" id="383768at2"/>
<dbReference type="FunFam" id="3.40.50.300:FF:000287">
    <property type="entry name" value="Multidrug ABC transporter ATP-binding protein"/>
    <property type="match status" value="1"/>
</dbReference>
<dbReference type="PROSITE" id="PS50929">
    <property type="entry name" value="ABC_TM1F"/>
    <property type="match status" value="1"/>
</dbReference>
<dbReference type="SUPFAM" id="SSF90123">
    <property type="entry name" value="ABC transporter transmembrane region"/>
    <property type="match status" value="1"/>
</dbReference>
<dbReference type="GO" id="GO:0005886">
    <property type="term" value="C:plasma membrane"/>
    <property type="evidence" value="ECO:0007669"/>
    <property type="project" value="UniProtKB-SubCell"/>
</dbReference>
<dbReference type="InterPro" id="IPR011527">
    <property type="entry name" value="ABC1_TM_dom"/>
</dbReference>
<proteinExistence type="inferred from homology"/>
<dbReference type="STRING" id="441768.ACL_0418"/>
<dbReference type="KEGG" id="acl:ACL_0418"/>
<dbReference type="GO" id="GO:0005524">
    <property type="term" value="F:ATP binding"/>
    <property type="evidence" value="ECO:0007669"/>
    <property type="project" value="UniProtKB-KW"/>
</dbReference>
<sequence>MTKQETKIFKKSTTFVRLMKLVYVRNKLPLILVLIFMVVSTIANVSGLNTLQNVMDEALRMYEVGSTDFSGVIKLLGMMVLFYVINISFTFAHLRLMVHVSQNSLVHLRTSLFDHMMDLPLKYFDSNKHGDIMSRFTNDVDATRQMVSQSLPQLTVSLMLMVGYFIAMVAISWVLGLFTLVFAVILIGITRIISKRTRKYFNAQQKNTGLLNGYIEEMIEGQKVVKVFRHEQEAIEGFGLLNEKVKDSARISMTRSGMLIPISINLGFLGFALTAIFGGMLVLSGYLSVSGLVLYLIFTRQFMGPVNQMSQQLNFVQMALAGASRVFEVMDLEKEVDEGHVTLTYAKYENKELIESDEPTDIWAWNNKGTLIRLKGDVRLDHVDFGYSSDKLVLKDISVFAKPGQKIAFVGSTGAGKTTITNLINRFYEINNGIITFDGIDIKDIKKSALRKSLGIVLQDTHLFQTTVRENIRYGKLDATDEDVIVAAKLANAHEFILKLPNGYDTIITDDGANLSQGQRQLLSIARAAISNPPVLILDEATSSIDTYTEKLIQDGMDRLMTGRTVFVIAHRLSTIKNSKAIILLEDGNIIERGSHNELIDLKGTYYELFTGSFELE</sequence>
<dbReference type="Gene3D" id="3.40.50.300">
    <property type="entry name" value="P-loop containing nucleotide triphosphate hydrolases"/>
    <property type="match status" value="1"/>
</dbReference>
<dbReference type="Gene3D" id="1.20.1560.10">
    <property type="entry name" value="ABC transporter type 1, transmembrane domain"/>
    <property type="match status" value="1"/>
</dbReference>
<dbReference type="PROSITE" id="PS50893">
    <property type="entry name" value="ABC_TRANSPORTER_2"/>
    <property type="match status" value="1"/>
</dbReference>
<evidence type="ECO:0000313" key="13">
    <source>
        <dbReference type="Proteomes" id="UP000008558"/>
    </source>
</evidence>
<dbReference type="InterPro" id="IPR039421">
    <property type="entry name" value="Type_1_exporter"/>
</dbReference>
<dbReference type="InterPro" id="IPR036640">
    <property type="entry name" value="ABC1_TM_sf"/>
</dbReference>
<keyword evidence="4 9" id="KW-0812">Transmembrane</keyword>
<evidence type="ECO:0000256" key="4">
    <source>
        <dbReference type="ARBA" id="ARBA00022692"/>
    </source>
</evidence>
<dbReference type="Pfam" id="PF00664">
    <property type="entry name" value="ABC_membrane"/>
    <property type="match status" value="1"/>
</dbReference>
<dbReference type="SUPFAM" id="SSF52540">
    <property type="entry name" value="P-loop containing nucleoside triphosphate hydrolases"/>
    <property type="match status" value="1"/>
</dbReference>
<protein>
    <submittedName>
        <fullName evidence="12">ABC-type transport system, permease and ATP-binding components</fullName>
    </submittedName>
</protein>
<evidence type="ECO:0000256" key="2">
    <source>
        <dbReference type="ARBA" id="ARBA00005417"/>
    </source>
</evidence>
<dbReference type="EMBL" id="CP000896">
    <property type="protein sequence ID" value="ABX81039.1"/>
    <property type="molecule type" value="Genomic_DNA"/>
</dbReference>
<feature type="transmembrane region" description="Helical" evidence="9">
    <location>
        <begin position="283"/>
        <end position="303"/>
    </location>
</feature>
<dbReference type="CDD" id="cd03254">
    <property type="entry name" value="ABCC_Glucan_exporter_like"/>
    <property type="match status" value="1"/>
</dbReference>
<dbReference type="InterPro" id="IPR003439">
    <property type="entry name" value="ABC_transporter-like_ATP-bd"/>
</dbReference>
<keyword evidence="13" id="KW-1185">Reference proteome</keyword>
<comment type="subcellular location">
    <subcellularLocation>
        <location evidence="1">Cell membrane</location>
        <topology evidence="1">Multi-pass membrane protein</topology>
    </subcellularLocation>
</comment>
<dbReference type="PANTHER" id="PTHR43394:SF1">
    <property type="entry name" value="ATP-BINDING CASSETTE SUB-FAMILY B MEMBER 10, MITOCHONDRIAL"/>
    <property type="match status" value="1"/>
</dbReference>
<evidence type="ECO:0000256" key="6">
    <source>
        <dbReference type="ARBA" id="ARBA00022840"/>
    </source>
</evidence>
<dbReference type="GO" id="GO:0015421">
    <property type="term" value="F:ABC-type oligopeptide transporter activity"/>
    <property type="evidence" value="ECO:0007669"/>
    <property type="project" value="TreeGrafter"/>
</dbReference>
<evidence type="ECO:0000259" key="11">
    <source>
        <dbReference type="PROSITE" id="PS50929"/>
    </source>
</evidence>
<evidence type="ECO:0000256" key="7">
    <source>
        <dbReference type="ARBA" id="ARBA00022989"/>
    </source>
</evidence>
<gene>
    <name evidence="12" type="ordered locus">ACL_0418</name>
</gene>
<evidence type="ECO:0000256" key="8">
    <source>
        <dbReference type="ARBA" id="ARBA00023136"/>
    </source>
</evidence>
<dbReference type="InterPro" id="IPR003593">
    <property type="entry name" value="AAA+_ATPase"/>
</dbReference>
<dbReference type="RefSeq" id="WP_012242370.1">
    <property type="nucleotide sequence ID" value="NC_010163.1"/>
</dbReference>
<dbReference type="PROSITE" id="PS00211">
    <property type="entry name" value="ABC_TRANSPORTER_1"/>
    <property type="match status" value="1"/>
</dbReference>
<dbReference type="HOGENOM" id="CLU_000604_84_4_14"/>
<dbReference type="Proteomes" id="UP000008558">
    <property type="component" value="Chromosome"/>
</dbReference>
<dbReference type="AlphaFoldDB" id="A9NFA9"/>
<dbReference type="CDD" id="cd18547">
    <property type="entry name" value="ABC_6TM_Tm288_like"/>
    <property type="match status" value="1"/>
</dbReference>
<evidence type="ECO:0000313" key="12">
    <source>
        <dbReference type="EMBL" id="ABX81039.1"/>
    </source>
</evidence>
<evidence type="ECO:0000256" key="1">
    <source>
        <dbReference type="ARBA" id="ARBA00004651"/>
    </source>
</evidence>
<evidence type="ECO:0000256" key="9">
    <source>
        <dbReference type="SAM" id="Phobius"/>
    </source>
</evidence>
<dbReference type="PANTHER" id="PTHR43394">
    <property type="entry name" value="ATP-DEPENDENT PERMEASE MDL1, MITOCHONDRIAL"/>
    <property type="match status" value="1"/>
</dbReference>